<keyword evidence="1" id="KW-0732">Signal</keyword>
<evidence type="ECO:0000313" key="3">
    <source>
        <dbReference type="Proteomes" id="UP000822688"/>
    </source>
</evidence>
<protein>
    <recommendedName>
        <fullName evidence="4">Secreted protein</fullName>
    </recommendedName>
</protein>
<gene>
    <name evidence="2" type="ORF">KC19_12G120200</name>
</gene>
<evidence type="ECO:0008006" key="4">
    <source>
        <dbReference type="Google" id="ProtNLM"/>
    </source>
</evidence>
<proteinExistence type="predicted"/>
<feature type="chain" id="PRO_5035853295" description="Secreted protein" evidence="1">
    <location>
        <begin position="24"/>
        <end position="96"/>
    </location>
</feature>
<evidence type="ECO:0000256" key="1">
    <source>
        <dbReference type="SAM" id="SignalP"/>
    </source>
</evidence>
<keyword evidence="3" id="KW-1185">Reference proteome</keyword>
<feature type="signal peptide" evidence="1">
    <location>
        <begin position="1"/>
        <end position="23"/>
    </location>
</feature>
<reference evidence="2" key="1">
    <citation type="submission" date="2020-06" db="EMBL/GenBank/DDBJ databases">
        <title>WGS assembly of Ceratodon purpureus strain R40.</title>
        <authorList>
            <person name="Carey S.B."/>
            <person name="Jenkins J."/>
            <person name="Shu S."/>
            <person name="Lovell J.T."/>
            <person name="Sreedasyam A."/>
            <person name="Maumus F."/>
            <person name="Tiley G.P."/>
            <person name="Fernandez-Pozo N."/>
            <person name="Barry K."/>
            <person name="Chen C."/>
            <person name="Wang M."/>
            <person name="Lipzen A."/>
            <person name="Daum C."/>
            <person name="Saski C.A."/>
            <person name="Payton A.C."/>
            <person name="Mcbreen J.C."/>
            <person name="Conrad R.E."/>
            <person name="Kollar L.M."/>
            <person name="Olsson S."/>
            <person name="Huttunen S."/>
            <person name="Landis J.B."/>
            <person name="Wickett N.J."/>
            <person name="Johnson M.G."/>
            <person name="Rensing S.A."/>
            <person name="Grimwood J."/>
            <person name="Schmutz J."/>
            <person name="Mcdaniel S.F."/>
        </authorList>
    </citation>
    <scope>NUCLEOTIDE SEQUENCE</scope>
    <source>
        <strain evidence="2">R40</strain>
    </source>
</reference>
<organism evidence="2 3">
    <name type="scientific">Ceratodon purpureus</name>
    <name type="common">Fire moss</name>
    <name type="synonym">Dicranum purpureum</name>
    <dbReference type="NCBI Taxonomy" id="3225"/>
    <lineage>
        <taxon>Eukaryota</taxon>
        <taxon>Viridiplantae</taxon>
        <taxon>Streptophyta</taxon>
        <taxon>Embryophyta</taxon>
        <taxon>Bryophyta</taxon>
        <taxon>Bryophytina</taxon>
        <taxon>Bryopsida</taxon>
        <taxon>Dicranidae</taxon>
        <taxon>Pseudoditrichales</taxon>
        <taxon>Ditrichaceae</taxon>
        <taxon>Ceratodon</taxon>
    </lineage>
</organism>
<dbReference type="EMBL" id="CM026433">
    <property type="protein sequence ID" value="KAG0554800.1"/>
    <property type="molecule type" value="Genomic_DNA"/>
</dbReference>
<dbReference type="Proteomes" id="UP000822688">
    <property type="component" value="Chromosome 12"/>
</dbReference>
<accession>A0A8T0G707</accession>
<comment type="caution">
    <text evidence="2">The sequence shown here is derived from an EMBL/GenBank/DDBJ whole genome shotgun (WGS) entry which is preliminary data.</text>
</comment>
<dbReference type="AlphaFoldDB" id="A0A8T0G707"/>
<name>A0A8T0G707_CERPU</name>
<sequence length="96" mass="10994">MILCFLCFVILCVEVQLFLRLLAFRFQHPPGDVKQAIEEQFCASSVKCSSPLNSVFCTFTYSDTAAFRKKWIIECSVARVIRSFTTYETCNNSTDD</sequence>
<evidence type="ECO:0000313" key="2">
    <source>
        <dbReference type="EMBL" id="KAG0554800.1"/>
    </source>
</evidence>